<accession>A0A1R1SRE2</accession>
<feature type="compositionally biased region" description="Polar residues" evidence="1">
    <location>
        <begin position="165"/>
        <end position="177"/>
    </location>
</feature>
<feature type="region of interest" description="Disordered" evidence="1">
    <location>
        <begin position="98"/>
        <end position="190"/>
    </location>
</feature>
<name>A0A1R1SRE2_9ACTN</name>
<dbReference type="STRING" id="67365.GCA_001704635_00504"/>
<gene>
    <name evidence="2" type="ORF">SPAR_03756</name>
</gene>
<protein>
    <submittedName>
        <fullName evidence="2">Uncharacterized protein</fullName>
    </submittedName>
</protein>
<dbReference type="EMBL" id="ASQP01000057">
    <property type="protein sequence ID" value="OMI40868.1"/>
    <property type="molecule type" value="Genomic_DNA"/>
</dbReference>
<comment type="caution">
    <text evidence="2">The sequence shown here is derived from an EMBL/GenBank/DDBJ whole genome shotgun (WGS) entry which is preliminary data.</text>
</comment>
<reference evidence="2 3" key="1">
    <citation type="submission" date="2013-05" db="EMBL/GenBank/DDBJ databases">
        <title>Genome sequence of Streptomyces sparsogenes DSM 40356.</title>
        <authorList>
            <person name="Coyne S."/>
            <person name="Seebeck F.P."/>
        </authorList>
    </citation>
    <scope>NUCLEOTIDE SEQUENCE [LARGE SCALE GENOMIC DNA]</scope>
    <source>
        <strain evidence="2 3">DSM 40356</strain>
    </source>
</reference>
<organism evidence="2 3">
    <name type="scientific">Streptomyces sparsogenes DSM 40356</name>
    <dbReference type="NCBI Taxonomy" id="1331668"/>
    <lineage>
        <taxon>Bacteria</taxon>
        <taxon>Bacillati</taxon>
        <taxon>Actinomycetota</taxon>
        <taxon>Actinomycetes</taxon>
        <taxon>Kitasatosporales</taxon>
        <taxon>Streptomycetaceae</taxon>
        <taxon>Streptomyces</taxon>
    </lineage>
</organism>
<dbReference type="Proteomes" id="UP000186168">
    <property type="component" value="Unassembled WGS sequence"/>
</dbReference>
<feature type="compositionally biased region" description="Low complexity" evidence="1">
    <location>
        <begin position="105"/>
        <end position="124"/>
    </location>
</feature>
<proteinExistence type="predicted"/>
<evidence type="ECO:0000313" key="2">
    <source>
        <dbReference type="EMBL" id="OMI40868.1"/>
    </source>
</evidence>
<dbReference type="AlphaFoldDB" id="A0A1R1SRE2"/>
<keyword evidence="3" id="KW-1185">Reference proteome</keyword>
<evidence type="ECO:0000256" key="1">
    <source>
        <dbReference type="SAM" id="MobiDB-lite"/>
    </source>
</evidence>
<evidence type="ECO:0000313" key="3">
    <source>
        <dbReference type="Proteomes" id="UP000186168"/>
    </source>
</evidence>
<sequence length="190" mass="20395">MVRRSQTSNPRSAVVLTSGADWGTRAAGQRRGSGAEFPMPRRQAAKVKALQQSLGLIRTAIKAKRWAQARYMLSRARALVNALPADQTVQEREQLSQLRKKFEARGTPAAKSAAKAKATPGARAGGKKSAAKPAPQKTAPKPPPNLGERYINRASLGYAPEAPDTNVTKDAQPSRSTAKGGRVRSLESRM</sequence>